<keyword evidence="2" id="KW-0472">Membrane</keyword>
<feature type="transmembrane region" description="Helical" evidence="2">
    <location>
        <begin position="194"/>
        <end position="217"/>
    </location>
</feature>
<dbReference type="EMBL" id="DF236959">
    <property type="protein sequence ID" value="GAQ78296.1"/>
    <property type="molecule type" value="Genomic_DNA"/>
</dbReference>
<evidence type="ECO:0000256" key="3">
    <source>
        <dbReference type="SAM" id="SignalP"/>
    </source>
</evidence>
<proteinExistence type="predicted"/>
<evidence type="ECO:0000313" key="4">
    <source>
        <dbReference type="EMBL" id="GAQ78296.1"/>
    </source>
</evidence>
<feature type="transmembrane region" description="Helical" evidence="2">
    <location>
        <begin position="64"/>
        <end position="84"/>
    </location>
</feature>
<feature type="chain" id="PRO_5012778980" evidence="3">
    <location>
        <begin position="19"/>
        <end position="423"/>
    </location>
</feature>
<feature type="transmembrane region" description="Helical" evidence="2">
    <location>
        <begin position="91"/>
        <end position="109"/>
    </location>
</feature>
<gene>
    <name evidence="4" type="ORF">KFL_000100610</name>
</gene>
<name>A0A1Y1HNV8_KLENI</name>
<keyword evidence="2" id="KW-0812">Transmembrane</keyword>
<evidence type="ECO:0000256" key="2">
    <source>
        <dbReference type="SAM" id="Phobius"/>
    </source>
</evidence>
<reference evidence="4 5" key="1">
    <citation type="journal article" date="2014" name="Nat. Commun.">
        <title>Klebsormidium flaccidum genome reveals primary factors for plant terrestrial adaptation.</title>
        <authorList>
            <person name="Hori K."/>
            <person name="Maruyama F."/>
            <person name="Fujisawa T."/>
            <person name="Togashi T."/>
            <person name="Yamamoto N."/>
            <person name="Seo M."/>
            <person name="Sato S."/>
            <person name="Yamada T."/>
            <person name="Mori H."/>
            <person name="Tajima N."/>
            <person name="Moriyama T."/>
            <person name="Ikeuchi M."/>
            <person name="Watanabe M."/>
            <person name="Wada H."/>
            <person name="Kobayashi K."/>
            <person name="Saito M."/>
            <person name="Masuda T."/>
            <person name="Sasaki-Sekimoto Y."/>
            <person name="Mashiguchi K."/>
            <person name="Awai K."/>
            <person name="Shimojima M."/>
            <person name="Masuda S."/>
            <person name="Iwai M."/>
            <person name="Nobusawa T."/>
            <person name="Narise T."/>
            <person name="Kondo S."/>
            <person name="Saito H."/>
            <person name="Sato R."/>
            <person name="Murakawa M."/>
            <person name="Ihara Y."/>
            <person name="Oshima-Yamada Y."/>
            <person name="Ohtaka K."/>
            <person name="Satoh M."/>
            <person name="Sonobe K."/>
            <person name="Ishii M."/>
            <person name="Ohtani R."/>
            <person name="Kanamori-Sato M."/>
            <person name="Honoki R."/>
            <person name="Miyazaki D."/>
            <person name="Mochizuki H."/>
            <person name="Umetsu J."/>
            <person name="Higashi K."/>
            <person name="Shibata D."/>
            <person name="Kamiya Y."/>
            <person name="Sato N."/>
            <person name="Nakamura Y."/>
            <person name="Tabata S."/>
            <person name="Ida S."/>
            <person name="Kurokawa K."/>
            <person name="Ohta H."/>
        </authorList>
    </citation>
    <scope>NUCLEOTIDE SEQUENCE [LARGE SCALE GENOMIC DNA]</scope>
    <source>
        <strain evidence="4 5">NIES-2285</strain>
    </source>
</reference>
<feature type="signal peptide" evidence="3">
    <location>
        <begin position="1"/>
        <end position="18"/>
    </location>
</feature>
<dbReference type="Proteomes" id="UP000054558">
    <property type="component" value="Unassembled WGS sequence"/>
</dbReference>
<feature type="coiled-coil region" evidence="1">
    <location>
        <begin position="384"/>
        <end position="411"/>
    </location>
</feature>
<dbReference type="AlphaFoldDB" id="A0A1Y1HNV8"/>
<feature type="transmembrane region" description="Helical" evidence="2">
    <location>
        <begin position="229"/>
        <end position="253"/>
    </location>
</feature>
<keyword evidence="1" id="KW-0175">Coiled coil</keyword>
<sequence>MLTGASLLVGRGFLGAFALPTTSSWKARLAAEKSSPFSNPSFIRRTAHQLSVGAFVAPTRRGSLALSACTASLALLVCAFFPAVKPAAATLNYAIAVQGLASLLAYFSAEYTLLAFEKDSRMSGQLLERDPALPPDWHTLFDRKTNRVYFYNSQLGGILQALVTVGLYWSTVATLFWCTSAVYGAKQLGMGTSFFLAAAFLALPQPLPLVVLALSLRPSVIGGTLAARFESALCVTLLISVLSGLCSTLATIDRAAKARLPSCRLPWNCACFSRLLVALCPALSWRLHPYALRLDYARVALLPLLSRVPLQAPVPRWELLTFSWRALLYAAPMVLPLARLLAAAAAANPQGLAPGTLYGLVLHSRPVQMSACVSVVGFLFDRQRKAYEVALEEKKKELERAEVENLDKKLLADFDRMLVEVKD</sequence>
<keyword evidence="3" id="KW-0732">Signal</keyword>
<organism evidence="4 5">
    <name type="scientific">Klebsormidium nitens</name>
    <name type="common">Green alga</name>
    <name type="synonym">Ulothrix nitens</name>
    <dbReference type="NCBI Taxonomy" id="105231"/>
    <lineage>
        <taxon>Eukaryota</taxon>
        <taxon>Viridiplantae</taxon>
        <taxon>Streptophyta</taxon>
        <taxon>Klebsormidiophyceae</taxon>
        <taxon>Klebsormidiales</taxon>
        <taxon>Klebsormidiaceae</taxon>
        <taxon>Klebsormidium</taxon>
    </lineage>
</organism>
<feature type="transmembrane region" description="Helical" evidence="2">
    <location>
        <begin position="158"/>
        <end position="182"/>
    </location>
</feature>
<keyword evidence="2" id="KW-1133">Transmembrane helix</keyword>
<protein>
    <submittedName>
        <fullName evidence="4">Uncharacterized protein</fullName>
    </submittedName>
</protein>
<keyword evidence="5" id="KW-1185">Reference proteome</keyword>
<evidence type="ECO:0000313" key="5">
    <source>
        <dbReference type="Proteomes" id="UP000054558"/>
    </source>
</evidence>
<evidence type="ECO:0000256" key="1">
    <source>
        <dbReference type="SAM" id="Coils"/>
    </source>
</evidence>
<accession>A0A1Y1HNV8</accession>